<gene>
    <name evidence="1" type="ORF">MQ095_13850</name>
</gene>
<name>A0ABY8SPL0_9GAMM</name>
<evidence type="ECO:0000313" key="2">
    <source>
        <dbReference type="Proteomes" id="UP001238370"/>
    </source>
</evidence>
<protein>
    <submittedName>
        <fullName evidence="1">DUF4222 domain-containing protein</fullName>
    </submittedName>
</protein>
<dbReference type="Pfam" id="PF13973">
    <property type="entry name" value="DUF4222"/>
    <property type="match status" value="1"/>
</dbReference>
<keyword evidence="2" id="KW-1185">Reference proteome</keyword>
<sequence length="48" mass="5510">MGAHGHIVRVVSTCTERQLVTYQLTDPAYKWTIDTALSIFKSRFRRVG</sequence>
<dbReference type="EMBL" id="CP094302">
    <property type="protein sequence ID" value="WHP85813.1"/>
    <property type="molecule type" value="Genomic_DNA"/>
</dbReference>
<proteinExistence type="predicted"/>
<organism evidence="1 2">
    <name type="scientific">Edwardsiella anguillarum</name>
    <dbReference type="NCBI Taxonomy" id="1821960"/>
    <lineage>
        <taxon>Bacteria</taxon>
        <taxon>Pseudomonadati</taxon>
        <taxon>Pseudomonadota</taxon>
        <taxon>Gammaproteobacteria</taxon>
        <taxon>Enterobacterales</taxon>
        <taxon>Hafniaceae</taxon>
        <taxon>Edwardsiella</taxon>
    </lineage>
</organism>
<dbReference type="InterPro" id="IPR025317">
    <property type="entry name" value="DUF4222"/>
</dbReference>
<dbReference type="Proteomes" id="UP001238370">
    <property type="component" value="Chromosome"/>
</dbReference>
<reference evidence="1 2" key="1">
    <citation type="submission" date="2022-03" db="EMBL/GenBank/DDBJ databases">
        <title>Survey of Intraspecific Variation of Edwardsiella anguillarum Isolates from Non-Anguillid Fish Host Originating from Varied Geographic Locations.</title>
        <authorList>
            <person name="Armwood A.R."/>
            <person name="Woodyard E."/>
            <person name="Waldbieser G.C."/>
            <person name="Camus A.C."/>
            <person name="Divya D."/>
            <person name="Tekedar H."/>
            <person name="Soto E."/>
            <person name="Stein C."/>
            <person name="Ucko M."/>
            <person name="Ware C."/>
            <person name="Griffin M.J."/>
        </authorList>
    </citation>
    <scope>NUCLEOTIDE SEQUENCE [LARGE SCALE GENOMIC DNA]</scope>
    <source>
        <strain evidence="1 2">R18-35-2</strain>
    </source>
</reference>
<accession>A0ABY8SPL0</accession>
<evidence type="ECO:0000313" key="1">
    <source>
        <dbReference type="EMBL" id="WHP85813.1"/>
    </source>
</evidence>